<evidence type="ECO:0000256" key="10">
    <source>
        <dbReference type="ARBA" id="ARBA00023237"/>
    </source>
</evidence>
<dbReference type="Gene3D" id="2.40.170.20">
    <property type="entry name" value="TonB-dependent receptor, beta-barrel domain"/>
    <property type="match status" value="1"/>
</dbReference>
<comment type="caution">
    <text evidence="17">The sequence shown here is derived from an EMBL/GenBank/DDBJ whole genome shotgun (WGS) entry which is preliminary data.</text>
</comment>
<dbReference type="AlphaFoldDB" id="A0A916Z7N2"/>
<dbReference type="PANTHER" id="PTHR32552:SF81">
    <property type="entry name" value="TONB-DEPENDENT OUTER MEMBRANE RECEPTOR"/>
    <property type="match status" value="1"/>
</dbReference>
<keyword evidence="3 11" id="KW-1134">Transmembrane beta strand</keyword>
<feature type="domain" description="TonB-dependent receptor-like beta-barrel" evidence="15">
    <location>
        <begin position="284"/>
        <end position="702"/>
    </location>
</feature>
<protein>
    <submittedName>
        <fullName evidence="17">TonB-dependent receptor</fullName>
    </submittedName>
</protein>
<comment type="similarity">
    <text evidence="11 12">Belongs to the TonB-dependent receptor family.</text>
</comment>
<accession>A0A916Z7N2</accession>
<dbReference type="EMBL" id="BMIP01000009">
    <property type="protein sequence ID" value="GGD80493.1"/>
    <property type="molecule type" value="Genomic_DNA"/>
</dbReference>
<feature type="region of interest" description="Disordered" evidence="13">
    <location>
        <begin position="25"/>
        <end position="46"/>
    </location>
</feature>
<keyword evidence="4" id="KW-0410">Iron transport</keyword>
<evidence type="ECO:0000259" key="15">
    <source>
        <dbReference type="Pfam" id="PF00593"/>
    </source>
</evidence>
<evidence type="ECO:0000313" key="17">
    <source>
        <dbReference type="EMBL" id="GGD80493.1"/>
    </source>
</evidence>
<evidence type="ECO:0000256" key="5">
    <source>
        <dbReference type="ARBA" id="ARBA00022692"/>
    </source>
</evidence>
<keyword evidence="2 11" id="KW-0813">Transport</keyword>
<sequence>MKSSYTATTALAAVIALAMAGNARAQDANETDRPDQAEPMPAGTGAPEILVTAQRRTERLRDVPISMTVVTSDNLQSAGVVDTAGLERVTPGLTMQRQNGYVNPSLRGISTSVVTAGAENPVAIYLDGVYVSNMGSSVFALPDVEQVEVLKGPQGTLFGRNATGGAIRITTKTPSFVPTGKVEVMTGFYPGAAASQSAYDLAVRGFVSGPIVNDTVAASVAFSMQKSNGYGVNVAYGQVSEAVDRVYGSDRLMALEDKLLRGKLYFEPSSNFSLLLTGYWTDTHSSRNQGGYLALNGTALTPGELSFPDRISPVRPWESSYDSLRPHTTSKTRGASMVADIGFDGIGTVTSTTAYAWSKYSEWNDSEASYIPGCLAAFACTAPFDSIRDRSFQQELLFSSEKFGPFSFVAGANYYKANAQVYVMVNDFTYGPDPLGEVQNPPLFFYTQTVRTDALGFFFEGSYDLTDRLHLSAGIRYSDEKKTGVLDVFGGLDFTTFEVVNFLPPDFALTDTKAKKWTPRASLRYELDDRSNVYFTFSQGFKSGIIPGGAPGAAEVKPEQITAYELGLKTAQPGYNLNAAIFYYDYKDIQVQTNGGAGGVVNIVDNAAKARIYGLDLDGSFDLTDAFTVRGGVSWIPYAKYLEYPGAPVNLPRPIDPADPLNTDVTGGDGVFVPGQGIDLSGTRLFKTPKLTVSMTATYAIPTSGGEVTVSPNLYYASKLCTEPTHLADLCTDNLKVNLEIAYEQDDGPWRFALWGRNLTNDDSFVSVSNNGSGVLLMPGDPLEVGLTSTFSF</sequence>
<evidence type="ECO:0000256" key="13">
    <source>
        <dbReference type="SAM" id="MobiDB-lite"/>
    </source>
</evidence>
<dbReference type="Pfam" id="PF00593">
    <property type="entry name" value="TonB_dep_Rec_b-barrel"/>
    <property type="match status" value="1"/>
</dbReference>
<evidence type="ECO:0000256" key="9">
    <source>
        <dbReference type="ARBA" id="ARBA00023136"/>
    </source>
</evidence>
<keyword evidence="9 11" id="KW-0472">Membrane</keyword>
<keyword evidence="7" id="KW-0406">Ion transport</keyword>
<evidence type="ECO:0000256" key="6">
    <source>
        <dbReference type="ARBA" id="ARBA00023004"/>
    </source>
</evidence>
<keyword evidence="18" id="KW-1185">Reference proteome</keyword>
<organism evidence="17 18">
    <name type="scientific">Croceicoccus mobilis</name>
    <dbReference type="NCBI Taxonomy" id="1703339"/>
    <lineage>
        <taxon>Bacteria</taxon>
        <taxon>Pseudomonadati</taxon>
        <taxon>Pseudomonadota</taxon>
        <taxon>Alphaproteobacteria</taxon>
        <taxon>Sphingomonadales</taxon>
        <taxon>Erythrobacteraceae</taxon>
        <taxon>Croceicoccus</taxon>
    </lineage>
</organism>
<evidence type="ECO:0000259" key="16">
    <source>
        <dbReference type="Pfam" id="PF07715"/>
    </source>
</evidence>
<evidence type="ECO:0000256" key="7">
    <source>
        <dbReference type="ARBA" id="ARBA00023065"/>
    </source>
</evidence>
<evidence type="ECO:0000256" key="11">
    <source>
        <dbReference type="PROSITE-ProRule" id="PRU01360"/>
    </source>
</evidence>
<name>A0A916Z7N2_9SPHN</name>
<dbReference type="InterPro" id="IPR039426">
    <property type="entry name" value="TonB-dep_rcpt-like"/>
</dbReference>
<keyword evidence="17" id="KW-0675">Receptor</keyword>
<dbReference type="InterPro" id="IPR000531">
    <property type="entry name" value="Beta-barrel_TonB"/>
</dbReference>
<keyword evidence="14" id="KW-0732">Signal</keyword>
<keyword evidence="10 11" id="KW-0998">Cell outer membrane</keyword>
<evidence type="ECO:0000256" key="12">
    <source>
        <dbReference type="RuleBase" id="RU003357"/>
    </source>
</evidence>
<dbReference type="Pfam" id="PF07715">
    <property type="entry name" value="Plug"/>
    <property type="match status" value="1"/>
</dbReference>
<dbReference type="PANTHER" id="PTHR32552">
    <property type="entry name" value="FERRICHROME IRON RECEPTOR-RELATED"/>
    <property type="match status" value="1"/>
</dbReference>
<keyword evidence="5 11" id="KW-0812">Transmembrane</keyword>
<evidence type="ECO:0000256" key="2">
    <source>
        <dbReference type="ARBA" id="ARBA00022448"/>
    </source>
</evidence>
<keyword evidence="8 12" id="KW-0798">TonB box</keyword>
<evidence type="ECO:0000313" key="18">
    <source>
        <dbReference type="Proteomes" id="UP000612349"/>
    </source>
</evidence>
<feature type="chain" id="PRO_5036826876" evidence="14">
    <location>
        <begin position="26"/>
        <end position="793"/>
    </location>
</feature>
<gene>
    <name evidence="17" type="ORF">GCM10010990_32940</name>
</gene>
<reference evidence="17" key="2">
    <citation type="submission" date="2020-09" db="EMBL/GenBank/DDBJ databases">
        <authorList>
            <person name="Sun Q."/>
            <person name="Zhou Y."/>
        </authorList>
    </citation>
    <scope>NUCLEOTIDE SEQUENCE</scope>
    <source>
        <strain evidence="17">CGMCC 1.15360</strain>
    </source>
</reference>
<evidence type="ECO:0000256" key="3">
    <source>
        <dbReference type="ARBA" id="ARBA00022452"/>
    </source>
</evidence>
<dbReference type="OrthoDB" id="9760333at2"/>
<dbReference type="InterPro" id="IPR012910">
    <property type="entry name" value="Plug_dom"/>
</dbReference>
<comment type="subcellular location">
    <subcellularLocation>
        <location evidence="1 11">Cell outer membrane</location>
        <topology evidence="1 11">Multi-pass membrane protein</topology>
    </subcellularLocation>
</comment>
<keyword evidence="6" id="KW-0408">Iron</keyword>
<dbReference type="GO" id="GO:0006826">
    <property type="term" value="P:iron ion transport"/>
    <property type="evidence" value="ECO:0007669"/>
    <property type="project" value="UniProtKB-KW"/>
</dbReference>
<feature type="signal peptide" evidence="14">
    <location>
        <begin position="1"/>
        <end position="25"/>
    </location>
</feature>
<evidence type="ECO:0000256" key="4">
    <source>
        <dbReference type="ARBA" id="ARBA00022496"/>
    </source>
</evidence>
<dbReference type="InterPro" id="IPR036942">
    <property type="entry name" value="Beta-barrel_TonB_sf"/>
</dbReference>
<feature type="domain" description="TonB-dependent receptor plug" evidence="16">
    <location>
        <begin position="60"/>
        <end position="166"/>
    </location>
</feature>
<dbReference type="GO" id="GO:0009279">
    <property type="term" value="C:cell outer membrane"/>
    <property type="evidence" value="ECO:0007669"/>
    <property type="project" value="UniProtKB-SubCell"/>
</dbReference>
<reference evidence="17" key="1">
    <citation type="journal article" date="2014" name="Int. J. Syst. Evol. Microbiol.">
        <title>Complete genome sequence of Corynebacterium casei LMG S-19264T (=DSM 44701T), isolated from a smear-ripened cheese.</title>
        <authorList>
            <consortium name="US DOE Joint Genome Institute (JGI-PGF)"/>
            <person name="Walter F."/>
            <person name="Albersmeier A."/>
            <person name="Kalinowski J."/>
            <person name="Ruckert C."/>
        </authorList>
    </citation>
    <scope>NUCLEOTIDE SEQUENCE</scope>
    <source>
        <strain evidence="17">CGMCC 1.15360</strain>
    </source>
</reference>
<dbReference type="RefSeq" id="WP_066770768.1">
    <property type="nucleotide sequence ID" value="NZ_BMIP01000009.1"/>
</dbReference>
<dbReference type="Proteomes" id="UP000612349">
    <property type="component" value="Unassembled WGS sequence"/>
</dbReference>
<dbReference type="SUPFAM" id="SSF56935">
    <property type="entry name" value="Porins"/>
    <property type="match status" value="1"/>
</dbReference>
<dbReference type="PROSITE" id="PS52016">
    <property type="entry name" value="TONB_DEPENDENT_REC_3"/>
    <property type="match status" value="1"/>
</dbReference>
<evidence type="ECO:0000256" key="8">
    <source>
        <dbReference type="ARBA" id="ARBA00023077"/>
    </source>
</evidence>
<proteinExistence type="inferred from homology"/>
<evidence type="ECO:0000256" key="14">
    <source>
        <dbReference type="SAM" id="SignalP"/>
    </source>
</evidence>
<evidence type="ECO:0000256" key="1">
    <source>
        <dbReference type="ARBA" id="ARBA00004571"/>
    </source>
</evidence>